<dbReference type="Gene3D" id="1.10.287.90">
    <property type="match status" value="1"/>
</dbReference>
<dbReference type="PANTHER" id="PTHR22888">
    <property type="entry name" value="CYTOCHROME C OXIDASE, SUBUNIT II"/>
    <property type="match status" value="1"/>
</dbReference>
<evidence type="ECO:0000256" key="12">
    <source>
        <dbReference type="ARBA" id="ARBA00023008"/>
    </source>
</evidence>
<dbReference type="PROSITE" id="PS51007">
    <property type="entry name" value="CYTC"/>
    <property type="match status" value="1"/>
</dbReference>
<keyword evidence="4 16" id="KW-0349">Heme</keyword>
<evidence type="ECO:0000256" key="18">
    <source>
        <dbReference type="RuleBase" id="RU004024"/>
    </source>
</evidence>
<dbReference type="GO" id="GO:0042773">
    <property type="term" value="P:ATP synthesis coupled electron transport"/>
    <property type="evidence" value="ECO:0007669"/>
    <property type="project" value="TreeGrafter"/>
</dbReference>
<comment type="caution">
    <text evidence="23">The sequence shown here is derived from an EMBL/GenBank/DDBJ whole genome shotgun (WGS) entry which is preliminary data.</text>
</comment>
<keyword evidence="10 19" id="KW-1133">Transmembrane helix</keyword>
<feature type="transmembrane region" description="Helical" evidence="19">
    <location>
        <begin position="48"/>
        <end position="68"/>
    </location>
</feature>
<dbReference type="InterPro" id="IPR036909">
    <property type="entry name" value="Cyt_c-like_dom_sf"/>
</dbReference>
<dbReference type="SUPFAM" id="SSF81464">
    <property type="entry name" value="Cytochrome c oxidase subunit II-like, transmembrane region"/>
    <property type="match status" value="1"/>
</dbReference>
<feature type="domain" description="Cytochrome c" evidence="22">
    <location>
        <begin position="288"/>
        <end position="369"/>
    </location>
</feature>
<evidence type="ECO:0000256" key="1">
    <source>
        <dbReference type="ARBA" id="ARBA00004141"/>
    </source>
</evidence>
<keyword evidence="11 16" id="KW-0408">Iron</keyword>
<dbReference type="NCBIfam" id="TIGR02866">
    <property type="entry name" value="CoxB"/>
    <property type="match status" value="1"/>
</dbReference>
<dbReference type="PROSITE" id="PS50999">
    <property type="entry name" value="COX2_TM"/>
    <property type="match status" value="1"/>
</dbReference>
<comment type="similarity">
    <text evidence="2 17">Belongs to the cytochrome c oxidase subunit 2 family.</text>
</comment>
<feature type="transmembrane region" description="Helical" evidence="19">
    <location>
        <begin position="89"/>
        <end position="107"/>
    </location>
</feature>
<evidence type="ECO:0000256" key="19">
    <source>
        <dbReference type="SAM" id="Phobius"/>
    </source>
</evidence>
<keyword evidence="6 17" id="KW-0812">Transmembrane</keyword>
<accession>A0A4R3I9M3</accession>
<dbReference type="InterPro" id="IPR014222">
    <property type="entry name" value="Cyt_c_oxidase_su2"/>
</dbReference>
<dbReference type="GO" id="GO:0016491">
    <property type="term" value="F:oxidoreductase activity"/>
    <property type="evidence" value="ECO:0007669"/>
    <property type="project" value="InterPro"/>
</dbReference>
<name>A0A4R3I9M3_9GAMM</name>
<dbReference type="EC" id="7.1.1.9" evidence="18"/>
<comment type="catalytic activity">
    <reaction evidence="15 18">
        <text>4 Fe(II)-[cytochrome c] + O2 + 8 H(+)(in) = 4 Fe(III)-[cytochrome c] + 2 H2O + 4 H(+)(out)</text>
        <dbReference type="Rhea" id="RHEA:11436"/>
        <dbReference type="Rhea" id="RHEA-COMP:10350"/>
        <dbReference type="Rhea" id="RHEA-COMP:14399"/>
        <dbReference type="ChEBI" id="CHEBI:15377"/>
        <dbReference type="ChEBI" id="CHEBI:15378"/>
        <dbReference type="ChEBI" id="CHEBI:15379"/>
        <dbReference type="ChEBI" id="CHEBI:29033"/>
        <dbReference type="ChEBI" id="CHEBI:29034"/>
        <dbReference type="EC" id="7.1.1.9"/>
    </reaction>
</comment>
<evidence type="ECO:0000256" key="4">
    <source>
        <dbReference type="ARBA" id="ARBA00022617"/>
    </source>
</evidence>
<evidence type="ECO:0000256" key="8">
    <source>
        <dbReference type="ARBA" id="ARBA00022967"/>
    </source>
</evidence>
<dbReference type="PRINTS" id="PR01166">
    <property type="entry name" value="CYCOXIDASEII"/>
</dbReference>
<dbReference type="Gene3D" id="2.60.40.420">
    <property type="entry name" value="Cupredoxins - blue copper proteins"/>
    <property type="match status" value="1"/>
</dbReference>
<reference evidence="23 24" key="1">
    <citation type="submission" date="2019-03" db="EMBL/GenBank/DDBJ databases">
        <title>Genomic Encyclopedia of Archaeal and Bacterial Type Strains, Phase II (KMG-II): from individual species to whole genera.</title>
        <authorList>
            <person name="Goeker M."/>
        </authorList>
    </citation>
    <scope>NUCLEOTIDE SEQUENCE [LARGE SCALE GENOMIC DNA]</scope>
    <source>
        <strain evidence="23 24">DSM 15388</strain>
    </source>
</reference>
<protein>
    <recommendedName>
        <fullName evidence="18">Cytochrome c oxidase subunit 2</fullName>
        <ecNumber evidence="18">7.1.1.9</ecNumber>
    </recommendedName>
</protein>
<dbReference type="OrthoDB" id="9781261at2"/>
<evidence type="ECO:0000256" key="9">
    <source>
        <dbReference type="ARBA" id="ARBA00022982"/>
    </source>
</evidence>
<keyword evidence="7 16" id="KW-0479">Metal-binding</keyword>
<dbReference type="GO" id="GO:0005886">
    <property type="term" value="C:plasma membrane"/>
    <property type="evidence" value="ECO:0007669"/>
    <property type="project" value="UniProtKB-SubCell"/>
</dbReference>
<evidence type="ECO:0000256" key="6">
    <source>
        <dbReference type="ARBA" id="ARBA00022692"/>
    </source>
</evidence>
<evidence type="ECO:0000256" key="15">
    <source>
        <dbReference type="ARBA" id="ARBA00047816"/>
    </source>
</evidence>
<dbReference type="SUPFAM" id="SSF49503">
    <property type="entry name" value="Cupredoxins"/>
    <property type="match status" value="1"/>
</dbReference>
<evidence type="ECO:0000313" key="23">
    <source>
        <dbReference type="EMBL" id="TCS41005.1"/>
    </source>
</evidence>
<dbReference type="InterPro" id="IPR045187">
    <property type="entry name" value="CcO_II"/>
</dbReference>
<evidence type="ECO:0000256" key="7">
    <source>
        <dbReference type="ARBA" id="ARBA00022723"/>
    </source>
</evidence>
<dbReference type="PANTHER" id="PTHR22888:SF9">
    <property type="entry name" value="CYTOCHROME C OXIDASE SUBUNIT 2"/>
    <property type="match status" value="1"/>
</dbReference>
<gene>
    <name evidence="23" type="ORF">BCF53_10718</name>
</gene>
<feature type="domain" description="Cytochrome oxidase subunit II copper A binding" evidence="20">
    <location>
        <begin position="118"/>
        <end position="268"/>
    </location>
</feature>
<evidence type="ECO:0000313" key="24">
    <source>
        <dbReference type="Proteomes" id="UP000295793"/>
    </source>
</evidence>
<dbReference type="InterPro" id="IPR008972">
    <property type="entry name" value="Cupredoxin"/>
</dbReference>
<dbReference type="SUPFAM" id="SSF46626">
    <property type="entry name" value="Cytochrome c"/>
    <property type="match status" value="1"/>
</dbReference>
<dbReference type="PROSITE" id="PS00078">
    <property type="entry name" value="COX2"/>
    <property type="match status" value="1"/>
</dbReference>
<keyword evidence="3 17" id="KW-0813">Transport</keyword>
<dbReference type="AlphaFoldDB" id="A0A4R3I9M3"/>
<dbReference type="Gene3D" id="1.10.760.10">
    <property type="entry name" value="Cytochrome c-like domain"/>
    <property type="match status" value="1"/>
</dbReference>
<evidence type="ECO:0000256" key="3">
    <source>
        <dbReference type="ARBA" id="ARBA00022448"/>
    </source>
</evidence>
<evidence type="ECO:0000256" key="5">
    <source>
        <dbReference type="ARBA" id="ARBA00022660"/>
    </source>
</evidence>
<organism evidence="23 24">
    <name type="scientific">Reinekea marinisedimentorum</name>
    <dbReference type="NCBI Taxonomy" id="230495"/>
    <lineage>
        <taxon>Bacteria</taxon>
        <taxon>Pseudomonadati</taxon>
        <taxon>Pseudomonadota</taxon>
        <taxon>Gammaproteobacteria</taxon>
        <taxon>Oceanospirillales</taxon>
        <taxon>Saccharospirillaceae</taxon>
        <taxon>Reinekea</taxon>
    </lineage>
</organism>
<dbReference type="PROSITE" id="PS50857">
    <property type="entry name" value="COX2_CUA"/>
    <property type="match status" value="1"/>
</dbReference>
<dbReference type="GO" id="GO:0004129">
    <property type="term" value="F:cytochrome-c oxidase activity"/>
    <property type="evidence" value="ECO:0007669"/>
    <property type="project" value="UniProtKB-EC"/>
</dbReference>
<proteinExistence type="inferred from homology"/>
<dbReference type="Pfam" id="PF13442">
    <property type="entry name" value="Cytochrome_CBB3"/>
    <property type="match status" value="1"/>
</dbReference>
<dbReference type="InterPro" id="IPR011759">
    <property type="entry name" value="Cyt_c_oxidase_su2_TM_dom"/>
</dbReference>
<comment type="function">
    <text evidence="14 18">Subunits I and II form the functional core of the enzyme complex. Electrons originating in cytochrome c are transferred via heme a and Cu(A) to the binuclear center formed by heme a3 and Cu(B).</text>
</comment>
<dbReference type="InterPro" id="IPR036257">
    <property type="entry name" value="Cyt_c_oxidase_su2_TM_sf"/>
</dbReference>
<evidence type="ECO:0000256" key="16">
    <source>
        <dbReference type="PROSITE-ProRule" id="PRU00433"/>
    </source>
</evidence>
<evidence type="ECO:0000256" key="2">
    <source>
        <dbReference type="ARBA" id="ARBA00007866"/>
    </source>
</evidence>
<keyword evidence="24" id="KW-1185">Reference proteome</keyword>
<keyword evidence="9 17" id="KW-0249">Electron transport</keyword>
<comment type="subcellular location">
    <subcellularLocation>
        <location evidence="17">Cell membrane</location>
        <topology evidence="17">Multi-pass membrane protein</topology>
    </subcellularLocation>
    <subcellularLocation>
        <location evidence="1">Membrane</location>
        <topology evidence="1">Multi-pass membrane protein</topology>
    </subcellularLocation>
</comment>
<evidence type="ECO:0000256" key="11">
    <source>
        <dbReference type="ARBA" id="ARBA00023004"/>
    </source>
</evidence>
<keyword evidence="5 17" id="KW-0679">Respiratory chain</keyword>
<evidence type="ECO:0000256" key="13">
    <source>
        <dbReference type="ARBA" id="ARBA00023136"/>
    </source>
</evidence>
<dbReference type="EMBL" id="SLZR01000007">
    <property type="protein sequence ID" value="TCS41005.1"/>
    <property type="molecule type" value="Genomic_DNA"/>
</dbReference>
<dbReference type="Pfam" id="PF02790">
    <property type="entry name" value="COX2_TM"/>
    <property type="match status" value="1"/>
</dbReference>
<dbReference type="InterPro" id="IPR009056">
    <property type="entry name" value="Cyt_c-like_dom"/>
</dbReference>
<comment type="cofactor">
    <cofactor evidence="18">
        <name>Cu cation</name>
        <dbReference type="ChEBI" id="CHEBI:23378"/>
    </cofactor>
    <text evidence="18">Binds a copper A center.</text>
</comment>
<keyword evidence="12 18" id="KW-0186">Copper</keyword>
<evidence type="ECO:0000256" key="10">
    <source>
        <dbReference type="ARBA" id="ARBA00022989"/>
    </source>
</evidence>
<evidence type="ECO:0000259" key="21">
    <source>
        <dbReference type="PROSITE" id="PS50999"/>
    </source>
</evidence>
<dbReference type="GO" id="GO:0020037">
    <property type="term" value="F:heme binding"/>
    <property type="evidence" value="ECO:0007669"/>
    <property type="project" value="InterPro"/>
</dbReference>
<dbReference type="Pfam" id="PF00116">
    <property type="entry name" value="COX2"/>
    <property type="match status" value="1"/>
</dbReference>
<sequence>MSARMQKSALAVLATYLCAPNLFAEFRVNMPEGVTRISEEVYSLHMLVFWVCVVIAIIVFGLMFYAIIKHRKSKGAVAKNFHESLKVEILWTAIPALIVFALGYRAFFTLEKMYDYDDSALTVEIVGYQWKWRYSYLMDDAAKEDSAQGTQFPVSFFSNLITPESQINNTEAKGEHYLLEVDEPLVLPVGSKVRFILTSADVIHSWWVPQLSVKKDAIPGIVNEAWTLIEKPGTYRGQCTELCGKGHGFMPVVVQAVSQTEFDQWMLGKQDEARQKASLNVKTWTMGELMETGERAYNTYCAACHQANGEGLPPAFPALKNSAIALGPVEAHLDIVINGSRVNPAMAAFGAQLSAAEIAAIITYERNAWGNNTGDMVTPQDVSNFGSSQ</sequence>
<keyword evidence="13 19" id="KW-0472">Membrane</keyword>
<keyword evidence="8" id="KW-1278">Translocase</keyword>
<dbReference type="InterPro" id="IPR001505">
    <property type="entry name" value="Copper_CuA"/>
</dbReference>
<evidence type="ECO:0000259" key="20">
    <source>
        <dbReference type="PROSITE" id="PS50857"/>
    </source>
</evidence>
<feature type="domain" description="Cytochrome oxidase subunit II transmembrane region profile" evidence="21">
    <location>
        <begin position="22"/>
        <end position="117"/>
    </location>
</feature>
<dbReference type="Proteomes" id="UP000295793">
    <property type="component" value="Unassembled WGS sequence"/>
</dbReference>
<evidence type="ECO:0000259" key="22">
    <source>
        <dbReference type="PROSITE" id="PS51007"/>
    </source>
</evidence>
<evidence type="ECO:0000256" key="17">
    <source>
        <dbReference type="RuleBase" id="RU000456"/>
    </source>
</evidence>
<dbReference type="InterPro" id="IPR002429">
    <property type="entry name" value="CcO_II-like_C"/>
</dbReference>
<evidence type="ECO:0000256" key="14">
    <source>
        <dbReference type="ARBA" id="ARBA00024688"/>
    </source>
</evidence>
<dbReference type="GO" id="GO:0005507">
    <property type="term" value="F:copper ion binding"/>
    <property type="evidence" value="ECO:0007669"/>
    <property type="project" value="InterPro"/>
</dbReference>